<protein>
    <submittedName>
        <fullName evidence="2">Uncharacterized protein</fullName>
    </submittedName>
</protein>
<organism evidence="2 3">
    <name type="scientific">Streptomyces malaysiensis</name>
    <dbReference type="NCBI Taxonomy" id="92644"/>
    <lineage>
        <taxon>Bacteria</taxon>
        <taxon>Bacillati</taxon>
        <taxon>Actinomycetota</taxon>
        <taxon>Actinomycetes</taxon>
        <taxon>Kitasatosporales</taxon>
        <taxon>Streptomycetaceae</taxon>
        <taxon>Streptomyces</taxon>
        <taxon>Streptomyces violaceusniger group</taxon>
    </lineage>
</organism>
<proteinExistence type="predicted"/>
<evidence type="ECO:0000313" key="3">
    <source>
        <dbReference type="Proteomes" id="UP000236520"/>
    </source>
</evidence>
<reference evidence="2 3" key="1">
    <citation type="submission" date="2015-09" db="EMBL/GenBank/DDBJ databases">
        <title>Genome sequence, genome mining and natural product profiling of a biocontrol bacterium Streptomyces malaysiensis F913.</title>
        <authorList>
            <person name="Xu Y."/>
            <person name="Wei J."/>
            <person name="Xie J."/>
            <person name="Li T."/>
            <person name="Zhou Z."/>
        </authorList>
    </citation>
    <scope>NUCLEOTIDE SEQUENCE [LARGE SCALE GENOMIC DNA]</scope>
    <source>
        <strain evidence="2 3">F913</strain>
    </source>
</reference>
<evidence type="ECO:0000313" key="2">
    <source>
        <dbReference type="EMBL" id="PNG93788.1"/>
    </source>
</evidence>
<feature type="compositionally biased region" description="Basic and acidic residues" evidence="1">
    <location>
        <begin position="77"/>
        <end position="89"/>
    </location>
</feature>
<evidence type="ECO:0000256" key="1">
    <source>
        <dbReference type="SAM" id="MobiDB-lite"/>
    </source>
</evidence>
<comment type="caution">
    <text evidence="2">The sequence shown here is derived from an EMBL/GenBank/DDBJ whole genome shotgun (WGS) entry which is preliminary data.</text>
</comment>
<dbReference type="EMBL" id="LJIW01000002">
    <property type="protein sequence ID" value="PNG93788.1"/>
    <property type="molecule type" value="Genomic_DNA"/>
</dbReference>
<sequence>MTDENSDSPLSQLADEMEAVQLHTASELLGRAGMLLADPTAGEVEMRFLVKRLCEGLRDTLRVAESRGGRLPALSDGEPHDRPDGRSAHEGGSPNE</sequence>
<accession>A0A2J7Z0I2</accession>
<feature type="region of interest" description="Disordered" evidence="1">
    <location>
        <begin position="64"/>
        <end position="96"/>
    </location>
</feature>
<dbReference type="AlphaFoldDB" id="A0A2J7Z0I2"/>
<dbReference type="Proteomes" id="UP000236520">
    <property type="component" value="Unassembled WGS sequence"/>
</dbReference>
<keyword evidence="3" id="KW-1185">Reference proteome</keyword>
<gene>
    <name evidence="2" type="ORF">SMF913_29253</name>
</gene>
<name>A0A2J7Z0I2_STRMQ</name>